<dbReference type="SUPFAM" id="SSF53927">
    <property type="entry name" value="Cytidine deaminase-like"/>
    <property type="match status" value="1"/>
</dbReference>
<dbReference type="PANTHER" id="PTHR38011">
    <property type="entry name" value="DIHYDROFOLATE REDUCTASE FAMILY PROTEIN (AFU_ORTHOLOGUE AFUA_8G06820)"/>
    <property type="match status" value="1"/>
</dbReference>
<dbReference type="Gene3D" id="3.40.430.10">
    <property type="entry name" value="Dihydrofolate Reductase, subunit A"/>
    <property type="match status" value="2"/>
</dbReference>
<proteinExistence type="inferred from homology"/>
<feature type="binding site" evidence="12">
    <location>
        <begin position="256"/>
        <end position="262"/>
    </location>
    <ligand>
        <name>NADP(+)</name>
        <dbReference type="ChEBI" id="CHEBI:58349"/>
    </ligand>
</feature>
<feature type="binding site" evidence="12">
    <location>
        <position position="203"/>
    </location>
    <ligand>
        <name>substrate</name>
    </ligand>
</feature>
<feature type="binding site" evidence="12">
    <location>
        <position position="157"/>
    </location>
    <ligand>
        <name>NADP(+)</name>
        <dbReference type="ChEBI" id="CHEBI:58349"/>
    </ligand>
</feature>
<comment type="catalytic activity">
    <reaction evidence="10">
        <text>5-amino-6-(5-phospho-D-ribitylamino)uracil + NADP(+) = 5-amino-6-(5-phospho-D-ribosylamino)uracil + NADPH + H(+)</text>
        <dbReference type="Rhea" id="RHEA:17845"/>
        <dbReference type="ChEBI" id="CHEBI:15378"/>
        <dbReference type="ChEBI" id="CHEBI:57783"/>
        <dbReference type="ChEBI" id="CHEBI:58349"/>
        <dbReference type="ChEBI" id="CHEBI:58421"/>
        <dbReference type="ChEBI" id="CHEBI:58453"/>
        <dbReference type="EC" id="1.1.1.193"/>
    </reaction>
</comment>
<protein>
    <recommendedName>
        <fullName evidence="10">Riboflavin biosynthesis protein RibD</fullName>
    </recommendedName>
    <domain>
        <recommendedName>
            <fullName evidence="10">Diaminohydroxyphosphoribosylaminopyrimidine deaminase</fullName>
            <shortName evidence="10">DRAP deaminase</shortName>
            <ecNumber evidence="10">3.5.4.26</ecNumber>
        </recommendedName>
        <alternativeName>
            <fullName evidence="10">Riboflavin-specific deaminase</fullName>
        </alternativeName>
    </domain>
    <domain>
        <recommendedName>
            <fullName evidence="10">5-amino-6-(5-phosphoribosylamino)uracil reductase</fullName>
            <ecNumber evidence="10">1.1.1.193</ecNumber>
        </recommendedName>
        <alternativeName>
            <fullName evidence="10">HTP reductase</fullName>
        </alternativeName>
    </domain>
</protein>
<evidence type="ECO:0000256" key="8">
    <source>
        <dbReference type="ARBA" id="ARBA00023002"/>
    </source>
</evidence>
<dbReference type="Pfam" id="PF01872">
    <property type="entry name" value="RibD_C"/>
    <property type="match status" value="1"/>
</dbReference>
<evidence type="ECO:0000256" key="7">
    <source>
        <dbReference type="ARBA" id="ARBA00022857"/>
    </source>
</evidence>
<evidence type="ECO:0000256" key="2">
    <source>
        <dbReference type="ARBA" id="ARBA00004882"/>
    </source>
</evidence>
<name>A0A0H4VKR6_9SPHN</name>
<dbReference type="RefSeq" id="WP_418202072.1">
    <property type="nucleotide sequence ID" value="NZ_CP011310.1"/>
</dbReference>
<dbReference type="InterPro" id="IPR016193">
    <property type="entry name" value="Cytidine_deaminase-like"/>
</dbReference>
<evidence type="ECO:0000256" key="13">
    <source>
        <dbReference type="PIRSR" id="PIRSR006769-3"/>
    </source>
</evidence>
<dbReference type="EMBL" id="CP011310">
    <property type="protein sequence ID" value="AKQ43471.2"/>
    <property type="molecule type" value="Genomic_DNA"/>
</dbReference>
<comment type="catalytic activity">
    <reaction evidence="10">
        <text>2,5-diamino-6-hydroxy-4-(5-phosphoribosylamino)-pyrimidine + H2O + H(+) = 5-amino-6-(5-phospho-D-ribosylamino)uracil + NH4(+)</text>
        <dbReference type="Rhea" id="RHEA:21868"/>
        <dbReference type="ChEBI" id="CHEBI:15377"/>
        <dbReference type="ChEBI" id="CHEBI:15378"/>
        <dbReference type="ChEBI" id="CHEBI:28938"/>
        <dbReference type="ChEBI" id="CHEBI:58453"/>
        <dbReference type="ChEBI" id="CHEBI:58614"/>
        <dbReference type="EC" id="3.5.4.26"/>
    </reaction>
</comment>
<feature type="binding site" evidence="12">
    <location>
        <position position="171"/>
    </location>
    <ligand>
        <name>substrate</name>
    </ligand>
</feature>
<dbReference type="PANTHER" id="PTHR38011:SF7">
    <property type="entry name" value="2,5-DIAMINO-6-RIBOSYLAMINO-4(3H)-PYRIMIDINONE 5'-PHOSPHATE REDUCTASE"/>
    <property type="match status" value="1"/>
</dbReference>
<feature type="domain" description="CMP/dCMP-type deaminase" evidence="14">
    <location>
        <begin position="4"/>
        <end position="127"/>
    </location>
</feature>
<dbReference type="Gene3D" id="3.40.140.10">
    <property type="entry name" value="Cytidine Deaminase, domain 2"/>
    <property type="match status" value="1"/>
</dbReference>
<keyword evidence="7 10" id="KW-0521">NADP</keyword>
<comment type="pathway">
    <text evidence="2 10">Cofactor biosynthesis; riboflavin biosynthesis; 5-amino-6-(D-ribitylamino)uracil from GTP: step 2/4.</text>
</comment>
<keyword evidence="9" id="KW-0511">Multifunctional enzyme</keyword>
<dbReference type="NCBIfam" id="TIGR00326">
    <property type="entry name" value="eubact_ribD"/>
    <property type="match status" value="1"/>
</dbReference>
<comment type="pathway">
    <text evidence="3 10">Cofactor biosynthesis; riboflavin biosynthesis; 5-amino-6-(D-ribitylamino)uracil from GTP: step 3/4.</text>
</comment>
<feature type="active site" description="Proton donor" evidence="11">
    <location>
        <position position="55"/>
    </location>
</feature>
<dbReference type="GO" id="GO:0008835">
    <property type="term" value="F:diaminohydroxyphosphoribosylaminopyrimidine deaminase activity"/>
    <property type="evidence" value="ECO:0007669"/>
    <property type="project" value="UniProtKB-EC"/>
</dbReference>
<dbReference type="KEGG" id="ery:CP97_13425"/>
<keyword evidence="10 13" id="KW-0479">Metal-binding</keyword>
<dbReference type="AlphaFoldDB" id="A0A0H4VKR6"/>
<dbReference type="CDD" id="cd01284">
    <property type="entry name" value="Riboflavin_deaminase-reductase"/>
    <property type="match status" value="1"/>
</dbReference>
<dbReference type="EC" id="1.1.1.193" evidence="10"/>
<dbReference type="InterPro" id="IPR002125">
    <property type="entry name" value="CMP_dCMP_dom"/>
</dbReference>
<evidence type="ECO:0000256" key="4">
    <source>
        <dbReference type="ARBA" id="ARBA00005259"/>
    </source>
</evidence>
<evidence type="ECO:0000256" key="1">
    <source>
        <dbReference type="ARBA" id="ARBA00002151"/>
    </source>
</evidence>
<feature type="binding site" evidence="12">
    <location>
        <position position="187"/>
    </location>
    <ligand>
        <name>substrate</name>
    </ligand>
</feature>
<dbReference type="InterPro" id="IPR024072">
    <property type="entry name" value="DHFR-like_dom_sf"/>
</dbReference>
<keyword evidence="16" id="KW-1185">Reference proteome</keyword>
<feature type="binding site" evidence="13">
    <location>
        <position position="53"/>
    </location>
    <ligand>
        <name>Zn(2+)</name>
        <dbReference type="ChEBI" id="CHEBI:29105"/>
        <note>catalytic</note>
    </ligand>
</feature>
<keyword evidence="10" id="KW-0378">Hydrolase</keyword>
<reference evidence="16" key="2">
    <citation type="submission" date="2015-04" db="EMBL/GenBank/DDBJ databases">
        <title>The complete genome sequence of Erythrobacter sp. s21-N3.</title>
        <authorList>
            <person name="Zhuang L."/>
            <person name="Liu Y."/>
            <person name="Shao Z."/>
        </authorList>
    </citation>
    <scope>NUCLEOTIDE SEQUENCE [LARGE SCALE GENOMIC DNA]</scope>
    <source>
        <strain evidence="16">s21-N3</strain>
    </source>
</reference>
<dbReference type="SUPFAM" id="SSF53597">
    <property type="entry name" value="Dihydrofolate reductase-like"/>
    <property type="match status" value="1"/>
</dbReference>
<feature type="binding site" evidence="12">
    <location>
        <position position="207"/>
    </location>
    <ligand>
        <name>substrate</name>
    </ligand>
</feature>
<feature type="binding site" evidence="12">
    <location>
        <position position="254"/>
    </location>
    <ligand>
        <name>substrate</name>
    </ligand>
</feature>
<organism evidence="15 16">
    <name type="scientific">Aurantiacibacter atlanticus</name>
    <dbReference type="NCBI Taxonomy" id="1648404"/>
    <lineage>
        <taxon>Bacteria</taxon>
        <taxon>Pseudomonadati</taxon>
        <taxon>Pseudomonadota</taxon>
        <taxon>Alphaproteobacteria</taxon>
        <taxon>Sphingomonadales</taxon>
        <taxon>Erythrobacteraceae</taxon>
        <taxon>Aurantiacibacter</taxon>
    </lineage>
</organism>
<dbReference type="GO" id="GO:0046872">
    <property type="term" value="F:metal ion binding"/>
    <property type="evidence" value="ECO:0007669"/>
    <property type="project" value="UniProtKB-KW"/>
</dbReference>
<dbReference type="GO" id="GO:0009231">
    <property type="term" value="P:riboflavin biosynthetic process"/>
    <property type="evidence" value="ECO:0007669"/>
    <property type="project" value="UniProtKB-UniPathway"/>
</dbReference>
<evidence type="ECO:0000259" key="14">
    <source>
        <dbReference type="PROSITE" id="PS51747"/>
    </source>
</evidence>
<evidence type="ECO:0000256" key="10">
    <source>
        <dbReference type="PIRNR" id="PIRNR006769"/>
    </source>
</evidence>
<dbReference type="Proteomes" id="UP000059113">
    <property type="component" value="Chromosome"/>
</dbReference>
<evidence type="ECO:0000256" key="5">
    <source>
        <dbReference type="ARBA" id="ARBA00007417"/>
    </source>
</evidence>
<feature type="binding site" evidence="12">
    <location>
        <position position="173"/>
    </location>
    <ligand>
        <name>NADP(+)</name>
        <dbReference type="ChEBI" id="CHEBI:58349"/>
    </ligand>
</feature>
<evidence type="ECO:0000256" key="11">
    <source>
        <dbReference type="PIRSR" id="PIRSR006769-1"/>
    </source>
</evidence>
<dbReference type="InterPro" id="IPR002734">
    <property type="entry name" value="RibDG_C"/>
</dbReference>
<feature type="binding site" evidence="13">
    <location>
        <position position="88"/>
    </location>
    <ligand>
        <name>Zn(2+)</name>
        <dbReference type="ChEBI" id="CHEBI:29105"/>
        <note>catalytic</note>
    </ligand>
</feature>
<comment type="cofactor">
    <cofactor evidence="10 13">
        <name>Zn(2+)</name>
        <dbReference type="ChEBI" id="CHEBI:29105"/>
    </cofactor>
    <text evidence="10 13">Binds 1 zinc ion.</text>
</comment>
<evidence type="ECO:0000256" key="12">
    <source>
        <dbReference type="PIRSR" id="PIRSR006769-2"/>
    </source>
</evidence>
<dbReference type="EC" id="3.5.4.26" evidence="10"/>
<dbReference type="UniPathway" id="UPA00275">
    <property type="reaction ID" value="UER00401"/>
</dbReference>
<evidence type="ECO:0000256" key="9">
    <source>
        <dbReference type="ARBA" id="ARBA00023268"/>
    </source>
</evidence>
<keyword evidence="8 10" id="KW-0560">Oxidoreductase</keyword>
<comment type="similarity">
    <text evidence="4 10">In the N-terminal section; belongs to the cytidine and deoxycytidylate deaminase family.</text>
</comment>
<evidence type="ECO:0000256" key="6">
    <source>
        <dbReference type="ARBA" id="ARBA00022619"/>
    </source>
</evidence>
<dbReference type="STRING" id="1648404.CP97_13425"/>
<comment type="function">
    <text evidence="1 10">Converts 2,5-diamino-6-(ribosylamino)-4(3h)-pyrimidinone 5'-phosphate into 5-amino-6-(ribosylamino)-2,4(1h,3h)-pyrimidinedione 5'-phosphate.</text>
</comment>
<keyword evidence="6 10" id="KW-0686">Riboflavin biosynthesis</keyword>
<sequence length="323" mass="33943">MAQADDARCLAAAAALAERARPLASPNPGVGAIILADGVVIGRGWTQEGGRPHAEAMALQQAGEAARGAALYVTLEPCAHRSPRGPACADLVAEAGLARVIIGMRDPDPRTAGSGLDLLEQAGLIVTEAGLSSEELGLSGHMAQLQLGRPHVTLKLAMSLDGCIAMAGGESQWITGEAARAHAHRERARADAILIGGETLRADNPRLDVRLPGLALRSPRRMVLTRSDAPDGWTAINSPAGIATLDDVRYLFIEGGSGAAAAFLAHDLVDRLLIYRAPMLIGGGRASIGDIGLGDLASAHDRWRLDDTRQLAQDRLEIFNRRR</sequence>
<dbReference type="Pfam" id="PF00383">
    <property type="entry name" value="dCMP_cyt_deam_1"/>
    <property type="match status" value="1"/>
</dbReference>
<evidence type="ECO:0000313" key="15">
    <source>
        <dbReference type="EMBL" id="AKQ43471.2"/>
    </source>
</evidence>
<dbReference type="PIRSF" id="PIRSF006769">
    <property type="entry name" value="RibD"/>
    <property type="match status" value="1"/>
</dbReference>
<evidence type="ECO:0000313" key="16">
    <source>
        <dbReference type="Proteomes" id="UP000059113"/>
    </source>
</evidence>
<reference evidence="15 16" key="1">
    <citation type="journal article" date="2015" name="Int. J. Syst. Evol. Microbiol.">
        <title>Erythrobacter atlanticus sp. nov., a bacterium from ocean sediment able to degrade polycyclic aromatic hydrocarbons.</title>
        <authorList>
            <person name="Zhuang L."/>
            <person name="Liu Y."/>
            <person name="Wang L."/>
            <person name="Wang W."/>
            <person name="Shao Z."/>
        </authorList>
    </citation>
    <scope>NUCLEOTIDE SEQUENCE [LARGE SCALE GENOMIC DNA]</scope>
    <source>
        <strain evidence="16">s21-N3</strain>
    </source>
</reference>
<dbReference type="InterPro" id="IPR004794">
    <property type="entry name" value="Eubact_RibD"/>
</dbReference>
<dbReference type="GO" id="GO:0008703">
    <property type="term" value="F:5-amino-6-(5-phosphoribosylamino)uracil reductase activity"/>
    <property type="evidence" value="ECO:0007669"/>
    <property type="project" value="UniProtKB-EC"/>
</dbReference>
<feature type="binding site" evidence="13">
    <location>
        <position position="78"/>
    </location>
    <ligand>
        <name>Zn(2+)</name>
        <dbReference type="ChEBI" id="CHEBI:29105"/>
        <note>catalytic</note>
    </ligand>
</feature>
<dbReference type="PROSITE" id="PS51747">
    <property type="entry name" value="CYT_DCMP_DEAMINASES_2"/>
    <property type="match status" value="1"/>
</dbReference>
<gene>
    <name evidence="15" type="ORF">CP97_13425</name>
</gene>
<keyword evidence="10 13" id="KW-0862">Zinc</keyword>
<comment type="similarity">
    <text evidence="5 10">In the C-terminal section; belongs to the HTP reductase family.</text>
</comment>
<feature type="binding site" evidence="12">
    <location>
        <position position="199"/>
    </location>
    <ligand>
        <name>NADP(+)</name>
        <dbReference type="ChEBI" id="CHEBI:58349"/>
    </ligand>
</feature>
<dbReference type="InterPro" id="IPR050765">
    <property type="entry name" value="Riboflavin_Biosynth_HTPR"/>
</dbReference>
<feature type="binding site" evidence="12">
    <location>
        <position position="210"/>
    </location>
    <ligand>
        <name>substrate</name>
    </ligand>
</feature>
<evidence type="ECO:0000256" key="3">
    <source>
        <dbReference type="ARBA" id="ARBA00004910"/>
    </source>
</evidence>
<accession>A0A0H4VKR6</accession>